<dbReference type="SUPFAM" id="SSF75005">
    <property type="entry name" value="Arabinanase/levansucrase/invertase"/>
    <property type="match status" value="1"/>
</dbReference>
<keyword evidence="5 6" id="KW-0326">Glycosidase</keyword>
<dbReference type="InterPro" id="IPR052176">
    <property type="entry name" value="Glycosyl_Hydrlase_43_Enz"/>
</dbReference>
<dbReference type="EC" id="3.2.1.55" evidence="7"/>
<dbReference type="GO" id="GO:0046556">
    <property type="term" value="F:alpha-L-arabinofuranosidase activity"/>
    <property type="evidence" value="ECO:0007669"/>
    <property type="project" value="UniProtKB-EC"/>
</dbReference>
<keyword evidence="2" id="KW-0858">Xylan degradation</keyword>
<keyword evidence="4" id="KW-0119">Carbohydrate metabolism</keyword>
<sequence length="521" mass="58593">MKILFFKENKSMYIKKKVLSTIVIMSFLGCNEFAVAQSKTNKTKEVKENLIEKFANVSPKLSSNNANPLLDFMFTADPTAIEYKGRIYVYATNDHQQYENVGRDGKNTYHLIRSLVMMSSDDMVNWTYHGLINTAEISPWTQNSWAPSITSRIEADGKTHFYLYYSNSGIGTAMLTSTSPVGPWSDPLGKNIVDRSVPGVNCESPFDPGVVIDDQGIGWLAFGGGTPKTEYMPGNSRIVKLGEDMTSLASDIAEIPAPYCFEASELNFMNGTWVYTFNTSWKPRTEWPYDNIDKPSQCSMSYMTSKTPLDSDSWKYRDSYFKNPGDYKVGPYTNNHTHLFQFKGKYYIAYHSMYLQDYLGTKGGFRNVSIDEIQVDEKNVHIHMGEATYKGASQLNPLNPFVIQQAETTAATSGQVQFETVGNVGNMVAKGKTDKQCLMVRGADFSKQIPSKFEARVKGKGKIDVYVNNLKGTPLVSLVSDGKEWTTLSKKIALKINKGVGNIYFVFNGEGFLFDEWKFIY</sequence>
<dbReference type="PANTHER" id="PTHR43772">
    <property type="entry name" value="ENDO-1,4-BETA-XYLANASE"/>
    <property type="match status" value="1"/>
</dbReference>
<evidence type="ECO:0000256" key="2">
    <source>
        <dbReference type="ARBA" id="ARBA00022651"/>
    </source>
</evidence>
<proteinExistence type="inferred from homology"/>
<dbReference type="Proteomes" id="UP001269081">
    <property type="component" value="Unassembled WGS sequence"/>
</dbReference>
<keyword evidence="2" id="KW-0624">Polysaccharide degradation</keyword>
<protein>
    <submittedName>
        <fullName evidence="7">Arabinoxylan arabinofuranohydrolase</fullName>
        <ecNumber evidence="7">3.2.1.55</ecNumber>
    </submittedName>
</protein>
<evidence type="ECO:0000256" key="3">
    <source>
        <dbReference type="ARBA" id="ARBA00022801"/>
    </source>
</evidence>
<dbReference type="Gene3D" id="2.60.120.260">
    <property type="entry name" value="Galactose-binding domain-like"/>
    <property type="match status" value="1"/>
</dbReference>
<dbReference type="InterPro" id="IPR006710">
    <property type="entry name" value="Glyco_hydro_43"/>
</dbReference>
<dbReference type="Gene3D" id="2.115.10.20">
    <property type="entry name" value="Glycosyl hydrolase domain, family 43"/>
    <property type="match status" value="1"/>
</dbReference>
<name>A0ABU1Y7T8_9FLAO</name>
<gene>
    <name evidence="7" type="ORF">J2W48_002219</name>
</gene>
<organism evidence="7 8">
    <name type="scientific">Flavobacterium piscis</name>
    <dbReference type="NCBI Taxonomy" id="1114874"/>
    <lineage>
        <taxon>Bacteria</taxon>
        <taxon>Pseudomonadati</taxon>
        <taxon>Bacteroidota</taxon>
        <taxon>Flavobacteriia</taxon>
        <taxon>Flavobacteriales</taxon>
        <taxon>Flavobacteriaceae</taxon>
        <taxon>Flavobacterium</taxon>
    </lineage>
</organism>
<evidence type="ECO:0000256" key="5">
    <source>
        <dbReference type="ARBA" id="ARBA00023295"/>
    </source>
</evidence>
<dbReference type="InterPro" id="IPR008979">
    <property type="entry name" value="Galactose-bd-like_sf"/>
</dbReference>
<reference evidence="7 8" key="1">
    <citation type="submission" date="2023-07" db="EMBL/GenBank/DDBJ databases">
        <title>Sorghum-associated microbial communities from plants grown in Nebraska, USA.</title>
        <authorList>
            <person name="Schachtman D."/>
        </authorList>
    </citation>
    <scope>NUCLEOTIDE SEQUENCE [LARGE SCALE GENOMIC DNA]</scope>
    <source>
        <strain evidence="7 8">4129</strain>
    </source>
</reference>
<evidence type="ECO:0000256" key="1">
    <source>
        <dbReference type="ARBA" id="ARBA00009865"/>
    </source>
</evidence>
<evidence type="ECO:0000313" key="8">
    <source>
        <dbReference type="Proteomes" id="UP001269081"/>
    </source>
</evidence>
<accession>A0ABU1Y7T8</accession>
<dbReference type="InterPro" id="IPR023296">
    <property type="entry name" value="Glyco_hydro_beta-prop_sf"/>
</dbReference>
<evidence type="ECO:0000256" key="4">
    <source>
        <dbReference type="ARBA" id="ARBA00023277"/>
    </source>
</evidence>
<dbReference type="CDD" id="cd09003">
    <property type="entry name" value="GH43_XynD-like"/>
    <property type="match status" value="1"/>
</dbReference>
<dbReference type="PROSITE" id="PS51257">
    <property type="entry name" value="PROKAR_LIPOPROTEIN"/>
    <property type="match status" value="1"/>
</dbReference>
<dbReference type="EMBL" id="JAVDWQ010000006">
    <property type="protein sequence ID" value="MDR7210279.1"/>
    <property type="molecule type" value="Genomic_DNA"/>
</dbReference>
<evidence type="ECO:0000256" key="6">
    <source>
        <dbReference type="RuleBase" id="RU361187"/>
    </source>
</evidence>
<dbReference type="CDD" id="cd04084">
    <property type="entry name" value="CBM6_xylanase-like"/>
    <property type="match status" value="1"/>
</dbReference>
<keyword evidence="8" id="KW-1185">Reference proteome</keyword>
<dbReference type="RefSeq" id="WP_310281175.1">
    <property type="nucleotide sequence ID" value="NZ_JAVDWQ010000006.1"/>
</dbReference>
<evidence type="ECO:0000313" key="7">
    <source>
        <dbReference type="EMBL" id="MDR7210279.1"/>
    </source>
</evidence>
<dbReference type="SUPFAM" id="SSF49785">
    <property type="entry name" value="Galactose-binding domain-like"/>
    <property type="match status" value="1"/>
</dbReference>
<comment type="caution">
    <text evidence="7">The sequence shown here is derived from an EMBL/GenBank/DDBJ whole genome shotgun (WGS) entry which is preliminary data.</text>
</comment>
<keyword evidence="3 6" id="KW-0378">Hydrolase</keyword>
<comment type="similarity">
    <text evidence="1 6">Belongs to the glycosyl hydrolase 43 family.</text>
</comment>
<dbReference type="PANTHER" id="PTHR43772:SF2">
    <property type="entry name" value="PUTATIVE (AFU_ORTHOLOGUE AFUA_2G04480)-RELATED"/>
    <property type="match status" value="1"/>
</dbReference>
<dbReference type="Pfam" id="PF04616">
    <property type="entry name" value="Glyco_hydro_43"/>
    <property type="match status" value="1"/>
</dbReference>